<keyword evidence="2" id="KW-1185">Reference proteome</keyword>
<dbReference type="EMBL" id="CM034390">
    <property type="protein sequence ID" value="KAJ0182001.1"/>
    <property type="molecule type" value="Genomic_DNA"/>
</dbReference>
<sequence>MGNYVSSRDRVIRIEMRFIKWMAHPTCVPPPVDSGSAEIFMGGVSSGRREGAQPRKVARRRTATATRDSLLERTAVPTPSPDNNTRATSVRVPRTRPDPGTCAVVVCECPPH</sequence>
<evidence type="ECO:0000313" key="2">
    <source>
        <dbReference type="Proteomes" id="UP000824533"/>
    </source>
</evidence>
<comment type="caution">
    <text evidence="1">The sequence shown here is derived from an EMBL/GenBank/DDBJ whole genome shotgun (WGS) entry which is preliminary data.</text>
</comment>
<proteinExistence type="predicted"/>
<evidence type="ECO:0000313" key="1">
    <source>
        <dbReference type="EMBL" id="KAJ0182001.1"/>
    </source>
</evidence>
<organism evidence="1 2">
    <name type="scientific">Dendrolimus kikuchii</name>
    <dbReference type="NCBI Taxonomy" id="765133"/>
    <lineage>
        <taxon>Eukaryota</taxon>
        <taxon>Metazoa</taxon>
        <taxon>Ecdysozoa</taxon>
        <taxon>Arthropoda</taxon>
        <taxon>Hexapoda</taxon>
        <taxon>Insecta</taxon>
        <taxon>Pterygota</taxon>
        <taxon>Neoptera</taxon>
        <taxon>Endopterygota</taxon>
        <taxon>Lepidoptera</taxon>
        <taxon>Glossata</taxon>
        <taxon>Ditrysia</taxon>
        <taxon>Bombycoidea</taxon>
        <taxon>Lasiocampidae</taxon>
        <taxon>Dendrolimus</taxon>
    </lineage>
</organism>
<accession>A0ACC1DDU9</accession>
<name>A0ACC1DDU9_9NEOP</name>
<protein>
    <submittedName>
        <fullName evidence="1">Uncharacterized protein</fullName>
    </submittedName>
</protein>
<gene>
    <name evidence="1" type="ORF">K1T71_002723</name>
</gene>
<reference evidence="1 2" key="1">
    <citation type="journal article" date="2021" name="Front. Genet.">
        <title>Chromosome-Level Genome Assembly Reveals Significant Gene Expansion in the Toll and IMD Signaling Pathways of Dendrolimus kikuchii.</title>
        <authorList>
            <person name="Zhou J."/>
            <person name="Wu P."/>
            <person name="Xiong Z."/>
            <person name="Liu N."/>
            <person name="Zhao N."/>
            <person name="Ji M."/>
            <person name="Qiu Y."/>
            <person name="Yang B."/>
        </authorList>
    </citation>
    <scope>NUCLEOTIDE SEQUENCE [LARGE SCALE GENOMIC DNA]</scope>
    <source>
        <strain evidence="1">Ann1</strain>
    </source>
</reference>
<dbReference type="Proteomes" id="UP000824533">
    <property type="component" value="Linkage Group LG04"/>
</dbReference>